<organism evidence="1 2">
    <name type="scientific">Flavobacterium aureirubrum</name>
    <dbReference type="NCBI Taxonomy" id="3133147"/>
    <lineage>
        <taxon>Bacteria</taxon>
        <taxon>Pseudomonadati</taxon>
        <taxon>Bacteroidota</taxon>
        <taxon>Flavobacteriia</taxon>
        <taxon>Flavobacteriales</taxon>
        <taxon>Flavobacteriaceae</taxon>
        <taxon>Flavobacterium</taxon>
    </lineage>
</organism>
<name>A0ABU9N621_9FLAO</name>
<accession>A0ABU9N621</accession>
<evidence type="ECO:0000313" key="1">
    <source>
        <dbReference type="EMBL" id="MEM0543152.1"/>
    </source>
</evidence>
<evidence type="ECO:0000313" key="2">
    <source>
        <dbReference type="Proteomes" id="UP001460072"/>
    </source>
</evidence>
<protein>
    <recommendedName>
        <fullName evidence="3">Ferritin-like metal-binding protein YciE</fullName>
    </recommendedName>
</protein>
<sequence>MSLSNRVNDEIPQAVIDEVTRKLKECREVLAPYMIGLTEKERQTLFKQGDKTVATVQKVQSYVQTNPEFIPSYMQTEEFNKDVTITSVLTPLHNVAFQLASDMDDTRMLAGSEALAEALIYYGSVREAANRGVAQAKPIYDDLVERFIKRRKKKDEPEKK</sequence>
<dbReference type="EMBL" id="JBCGDO010000014">
    <property type="protein sequence ID" value="MEM0543152.1"/>
    <property type="molecule type" value="Genomic_DNA"/>
</dbReference>
<evidence type="ECO:0008006" key="3">
    <source>
        <dbReference type="Google" id="ProtNLM"/>
    </source>
</evidence>
<proteinExistence type="predicted"/>
<dbReference type="RefSeq" id="WP_342696350.1">
    <property type="nucleotide sequence ID" value="NZ_JBCGDO010000014.1"/>
</dbReference>
<dbReference type="Proteomes" id="UP001460072">
    <property type="component" value="Unassembled WGS sequence"/>
</dbReference>
<comment type="caution">
    <text evidence="1">The sequence shown here is derived from an EMBL/GenBank/DDBJ whole genome shotgun (WGS) entry which is preliminary data.</text>
</comment>
<reference evidence="1 2" key="1">
    <citation type="submission" date="2024-03" db="EMBL/GenBank/DDBJ databases">
        <title>Two novel species of the genus Flavobacterium exhibiting potentially degradation of complex polysaccharides.</title>
        <authorList>
            <person name="Lian X."/>
        </authorList>
    </citation>
    <scope>NUCLEOTIDE SEQUENCE [LARGE SCALE GENOMIC DNA]</scope>
    <source>
        <strain evidence="2">j3</strain>
    </source>
</reference>
<gene>
    <name evidence="1" type="ORF">WFZ85_11040</name>
</gene>
<keyword evidence="2" id="KW-1185">Reference proteome</keyword>